<dbReference type="Pfam" id="PF13472">
    <property type="entry name" value="Lipase_GDSL_2"/>
    <property type="match status" value="1"/>
</dbReference>
<accession>A0ABU4WIQ1</accession>
<organism evidence="3 4">
    <name type="scientific">Intestinicryptomonas porci</name>
    <dbReference type="NCBI Taxonomy" id="2926320"/>
    <lineage>
        <taxon>Bacteria</taxon>
        <taxon>Pseudomonadati</taxon>
        <taxon>Verrucomicrobiota</taxon>
        <taxon>Opitutia</taxon>
        <taxon>Opitutales</taxon>
        <taxon>Intestinicryptomonaceae</taxon>
        <taxon>Intestinicryptomonas</taxon>
    </lineage>
</organism>
<dbReference type="Proteomes" id="UP001275932">
    <property type="component" value="Unassembled WGS sequence"/>
</dbReference>
<keyword evidence="1" id="KW-0732">Signal</keyword>
<reference evidence="3 4" key="1">
    <citation type="submission" date="2022-03" db="EMBL/GenBank/DDBJ databases">
        <title>Novel taxa within the pig intestine.</title>
        <authorList>
            <person name="Wylensek D."/>
            <person name="Bishof K."/>
            <person name="Afrizal A."/>
            <person name="Clavel T."/>
        </authorList>
    </citation>
    <scope>NUCLEOTIDE SEQUENCE [LARGE SCALE GENOMIC DNA]</scope>
    <source>
        <strain evidence="3 4">CLA-KB-P66</strain>
    </source>
</reference>
<dbReference type="EMBL" id="JALBUT010000005">
    <property type="protein sequence ID" value="MDX8415648.1"/>
    <property type="molecule type" value="Genomic_DNA"/>
</dbReference>
<dbReference type="PANTHER" id="PTHR30383">
    <property type="entry name" value="THIOESTERASE 1/PROTEASE 1/LYSOPHOSPHOLIPASE L1"/>
    <property type="match status" value="1"/>
</dbReference>
<evidence type="ECO:0000313" key="4">
    <source>
        <dbReference type="Proteomes" id="UP001275932"/>
    </source>
</evidence>
<evidence type="ECO:0000259" key="2">
    <source>
        <dbReference type="Pfam" id="PF13472"/>
    </source>
</evidence>
<proteinExistence type="predicted"/>
<dbReference type="SUPFAM" id="SSF52266">
    <property type="entry name" value="SGNH hydrolase"/>
    <property type="match status" value="1"/>
</dbReference>
<protein>
    <submittedName>
        <fullName evidence="3">SGNH/GDSL hydrolase family protein</fullName>
    </submittedName>
</protein>
<dbReference type="InterPro" id="IPR013830">
    <property type="entry name" value="SGNH_hydro"/>
</dbReference>
<evidence type="ECO:0000256" key="1">
    <source>
        <dbReference type="SAM" id="SignalP"/>
    </source>
</evidence>
<dbReference type="InterPro" id="IPR051532">
    <property type="entry name" value="Ester_Hydrolysis_Enzymes"/>
</dbReference>
<dbReference type="InterPro" id="IPR036514">
    <property type="entry name" value="SGNH_hydro_sf"/>
</dbReference>
<dbReference type="PANTHER" id="PTHR30383:SF5">
    <property type="entry name" value="SGNH HYDROLASE-TYPE ESTERASE DOMAIN-CONTAINING PROTEIN"/>
    <property type="match status" value="1"/>
</dbReference>
<gene>
    <name evidence="3" type="ORF">MOX91_05575</name>
</gene>
<dbReference type="RefSeq" id="WP_370397094.1">
    <property type="nucleotide sequence ID" value="NZ_JALBUT010000005.1"/>
</dbReference>
<keyword evidence="4" id="KW-1185">Reference proteome</keyword>
<feature type="domain" description="SGNH hydrolase-type esterase" evidence="2">
    <location>
        <begin position="46"/>
        <end position="210"/>
    </location>
</feature>
<feature type="chain" id="PRO_5045647306" evidence="1">
    <location>
        <begin position="21"/>
        <end position="227"/>
    </location>
</feature>
<dbReference type="CDD" id="cd04501">
    <property type="entry name" value="SGNH_hydrolase_like_4"/>
    <property type="match status" value="1"/>
</dbReference>
<keyword evidence="3" id="KW-0378">Hydrolase</keyword>
<sequence>MKKFIALFAAFAAFSTLLFADWANYGRYAKANEEVKASKNAPIAVFMGDSITDGWFGSRRQFFTENNYVGRGISGQVTTQMLARFQRDVVDLKPKVVLILAGTNDIARNHGPISLENIAGNIQSMCEIAKANKIKPVICSILPAAEYGWRKEIENVGDKIIEVNKMLQDYAKKNKIAYLDYHSKMVDERKGLPLKYSKDGVHPTAEGYAVMEEMAKPFIEKVAKSRN</sequence>
<dbReference type="Gene3D" id="3.40.50.1110">
    <property type="entry name" value="SGNH hydrolase"/>
    <property type="match status" value="1"/>
</dbReference>
<dbReference type="GO" id="GO:0016787">
    <property type="term" value="F:hydrolase activity"/>
    <property type="evidence" value="ECO:0007669"/>
    <property type="project" value="UniProtKB-KW"/>
</dbReference>
<comment type="caution">
    <text evidence="3">The sequence shown here is derived from an EMBL/GenBank/DDBJ whole genome shotgun (WGS) entry which is preliminary data.</text>
</comment>
<evidence type="ECO:0000313" key="3">
    <source>
        <dbReference type="EMBL" id="MDX8415648.1"/>
    </source>
</evidence>
<feature type="signal peptide" evidence="1">
    <location>
        <begin position="1"/>
        <end position="20"/>
    </location>
</feature>
<name>A0ABU4WIQ1_9BACT</name>